<evidence type="ECO:0000259" key="3">
    <source>
        <dbReference type="PROSITE" id="PS51186"/>
    </source>
</evidence>
<dbReference type="Gene3D" id="3.40.630.30">
    <property type="match status" value="1"/>
</dbReference>
<keyword evidence="1" id="KW-0808">Transferase</keyword>
<dbReference type="InterPro" id="IPR016181">
    <property type="entry name" value="Acyl_CoA_acyltransferase"/>
</dbReference>
<dbReference type="PANTHER" id="PTHR43877">
    <property type="entry name" value="AMINOALKYLPHOSPHONATE N-ACETYLTRANSFERASE-RELATED-RELATED"/>
    <property type="match status" value="1"/>
</dbReference>
<evidence type="ECO:0000256" key="2">
    <source>
        <dbReference type="ARBA" id="ARBA00023315"/>
    </source>
</evidence>
<dbReference type="PROSITE" id="PS51186">
    <property type="entry name" value="GNAT"/>
    <property type="match status" value="1"/>
</dbReference>
<dbReference type="InterPro" id="IPR050832">
    <property type="entry name" value="Bact_Acetyltransf"/>
</dbReference>
<dbReference type="SUPFAM" id="SSF55729">
    <property type="entry name" value="Acyl-CoA N-acyltransferases (Nat)"/>
    <property type="match status" value="1"/>
</dbReference>
<evidence type="ECO:0000313" key="5">
    <source>
        <dbReference type="Proteomes" id="UP000188174"/>
    </source>
</evidence>
<sequence>MAKLQDVPGLKTCIDRAYAPVKSTLPDLPDVSSGLEEDIGQNHVFVAETDGRIVGCSILGLHGQSAHLMNIAVDPDIRGMGIGRLLIEAVEDLASESGATEIHLATHVAMPENVALYAHLGWSEMERNGNKVLMKKDL</sequence>
<accession>A0ABM6I729</accession>
<feature type="domain" description="N-acetyltransferase" evidence="3">
    <location>
        <begin position="1"/>
        <end position="138"/>
    </location>
</feature>
<reference evidence="4 5" key="1">
    <citation type="submission" date="2017-02" db="EMBL/GenBank/DDBJ databases">
        <authorList>
            <person name="Jeong S."/>
        </authorList>
    </citation>
    <scope>NUCLEOTIDE SEQUENCE [LARGE SCALE GENOMIC DNA]</scope>
    <source>
        <strain evidence="4 5">RMAR6-6</strain>
    </source>
</reference>
<proteinExistence type="predicted"/>
<evidence type="ECO:0000256" key="1">
    <source>
        <dbReference type="ARBA" id="ARBA00022679"/>
    </source>
</evidence>
<keyword evidence="2" id="KW-0012">Acyltransferase</keyword>
<keyword evidence="5" id="KW-1185">Reference proteome</keyword>
<dbReference type="InterPro" id="IPR000182">
    <property type="entry name" value="GNAT_dom"/>
</dbReference>
<dbReference type="RefSeq" id="WP_208997693.1">
    <property type="nucleotide sequence ID" value="NZ_CP019630.1"/>
</dbReference>
<dbReference type="Proteomes" id="UP000188174">
    <property type="component" value="Chromosome"/>
</dbReference>
<organism evidence="4 5">
    <name type="scientific">Roseibium algicola</name>
    <dbReference type="NCBI Taxonomy" id="2857014"/>
    <lineage>
        <taxon>Bacteria</taxon>
        <taxon>Pseudomonadati</taxon>
        <taxon>Pseudomonadota</taxon>
        <taxon>Alphaproteobacteria</taxon>
        <taxon>Hyphomicrobiales</taxon>
        <taxon>Stappiaceae</taxon>
        <taxon>Roseibium</taxon>
    </lineage>
</organism>
<protein>
    <submittedName>
        <fullName evidence="4">GNAT family N-acetyltransferase</fullName>
    </submittedName>
</protein>
<name>A0ABM6I729_9HYPH</name>
<dbReference type="EMBL" id="CP019630">
    <property type="protein sequence ID" value="AQQ06175.1"/>
    <property type="molecule type" value="Genomic_DNA"/>
</dbReference>
<dbReference type="CDD" id="cd04301">
    <property type="entry name" value="NAT_SF"/>
    <property type="match status" value="1"/>
</dbReference>
<dbReference type="PANTHER" id="PTHR43877:SF2">
    <property type="entry name" value="AMINOALKYLPHOSPHONATE N-ACETYLTRANSFERASE-RELATED"/>
    <property type="match status" value="1"/>
</dbReference>
<dbReference type="Pfam" id="PF00583">
    <property type="entry name" value="Acetyltransf_1"/>
    <property type="match status" value="1"/>
</dbReference>
<evidence type="ECO:0000313" key="4">
    <source>
        <dbReference type="EMBL" id="AQQ06175.1"/>
    </source>
</evidence>
<gene>
    <name evidence="4" type="ORF">B0E33_23500</name>
</gene>